<proteinExistence type="predicted"/>
<keyword evidence="1" id="KW-1133">Transmembrane helix</keyword>
<gene>
    <name evidence="2" type="ORF">DOO78_22535</name>
</gene>
<organism evidence="2 3">
    <name type="scientific">Roseicella frigidaeris</name>
    <dbReference type="NCBI Taxonomy" id="2230885"/>
    <lineage>
        <taxon>Bacteria</taxon>
        <taxon>Pseudomonadati</taxon>
        <taxon>Pseudomonadota</taxon>
        <taxon>Alphaproteobacteria</taxon>
        <taxon>Acetobacterales</taxon>
        <taxon>Roseomonadaceae</taxon>
        <taxon>Roseicella</taxon>
    </lineage>
</organism>
<keyword evidence="3" id="KW-1185">Reference proteome</keyword>
<name>A0A327M1W2_9PROT</name>
<evidence type="ECO:0000313" key="3">
    <source>
        <dbReference type="Proteomes" id="UP000249065"/>
    </source>
</evidence>
<protein>
    <submittedName>
        <fullName evidence="2">Uncharacterized protein</fullName>
    </submittedName>
</protein>
<keyword evidence="1" id="KW-0472">Membrane</keyword>
<reference evidence="3" key="1">
    <citation type="submission" date="2018-06" db="EMBL/GenBank/DDBJ databases">
        <authorList>
            <person name="Khan S.A."/>
        </authorList>
    </citation>
    <scope>NUCLEOTIDE SEQUENCE [LARGE SCALE GENOMIC DNA]</scope>
    <source>
        <strain evidence="3">DB-1506</strain>
    </source>
</reference>
<keyword evidence="1" id="KW-0812">Transmembrane</keyword>
<accession>A0A327M1W2</accession>
<sequence>MTTSPPLPRDHPDTALPALTLPLFAGAALLVGLALLPGEAVFLGIVATATALGLNLATLRRQGAPGLPRLPLRPEH</sequence>
<dbReference type="RefSeq" id="WP_111472140.1">
    <property type="nucleotide sequence ID" value="NZ_QLIX01000026.1"/>
</dbReference>
<feature type="transmembrane region" description="Helical" evidence="1">
    <location>
        <begin position="41"/>
        <end position="59"/>
    </location>
</feature>
<dbReference type="EMBL" id="QLIX01000026">
    <property type="protein sequence ID" value="RAI56133.1"/>
    <property type="molecule type" value="Genomic_DNA"/>
</dbReference>
<comment type="caution">
    <text evidence="2">The sequence shown here is derived from an EMBL/GenBank/DDBJ whole genome shotgun (WGS) entry which is preliminary data.</text>
</comment>
<dbReference type="Proteomes" id="UP000249065">
    <property type="component" value="Unassembled WGS sequence"/>
</dbReference>
<feature type="transmembrane region" description="Helical" evidence="1">
    <location>
        <begin position="15"/>
        <end position="35"/>
    </location>
</feature>
<evidence type="ECO:0000256" key="1">
    <source>
        <dbReference type="SAM" id="Phobius"/>
    </source>
</evidence>
<dbReference type="AlphaFoldDB" id="A0A327M1W2"/>
<evidence type="ECO:0000313" key="2">
    <source>
        <dbReference type="EMBL" id="RAI56133.1"/>
    </source>
</evidence>